<name>A0A3Q9JLB8_9GAMM</name>
<dbReference type="KEGG" id="emo:DM558_06020"/>
<dbReference type="Proteomes" id="UP000273143">
    <property type="component" value="Chromosome"/>
</dbReference>
<evidence type="ECO:0000313" key="2">
    <source>
        <dbReference type="Proteomes" id="UP000273143"/>
    </source>
</evidence>
<protein>
    <submittedName>
        <fullName evidence="1">Uncharacterized protein</fullName>
    </submittedName>
</protein>
<dbReference type="RefSeq" id="WP_127162652.1">
    <property type="nucleotide sequence ID" value="NZ_CP029822.1"/>
</dbReference>
<sequence>MKAISITGVTYFSLTDEDIFFKWLESIDSIQVMDGELRTLYVTVDEALLDESALDELWAVFKRFKIPLSELKPSNCETSNAWFKKKRLVKH</sequence>
<proteinExistence type="predicted"/>
<gene>
    <name evidence="1" type="ORF">DM558_06020</name>
</gene>
<evidence type="ECO:0000313" key="1">
    <source>
        <dbReference type="EMBL" id="AZS50358.1"/>
    </source>
</evidence>
<accession>A0A3Q9JLB8</accession>
<dbReference type="AlphaFoldDB" id="A0A3Q9JLB8"/>
<dbReference type="EMBL" id="CP029822">
    <property type="protein sequence ID" value="AZS50358.1"/>
    <property type="molecule type" value="Genomic_DNA"/>
</dbReference>
<keyword evidence="2" id="KW-1185">Reference proteome</keyword>
<reference evidence="2" key="1">
    <citation type="submission" date="2018-06" db="EMBL/GenBank/DDBJ databases">
        <title>Complete genome of Pseudomonas insecticola strain QZS01.</title>
        <authorList>
            <person name="Wang J."/>
            <person name="Su Q."/>
        </authorList>
    </citation>
    <scope>NUCLEOTIDE SEQUENCE [LARGE SCALE GENOMIC DNA]</scope>
    <source>
        <strain evidence="2">QZS01</strain>
    </source>
</reference>
<organism evidence="1 2">
    <name type="scientific">Entomomonas moraniae</name>
    <dbReference type="NCBI Taxonomy" id="2213226"/>
    <lineage>
        <taxon>Bacteria</taxon>
        <taxon>Pseudomonadati</taxon>
        <taxon>Pseudomonadota</taxon>
        <taxon>Gammaproteobacteria</taxon>
        <taxon>Pseudomonadales</taxon>
        <taxon>Pseudomonadaceae</taxon>
        <taxon>Entomomonas</taxon>
    </lineage>
</organism>